<dbReference type="RefSeq" id="WP_088818149.1">
    <property type="nucleotide sequence ID" value="NZ_FYEZ01000001.1"/>
</dbReference>
<feature type="region of interest" description="Disordered" evidence="1">
    <location>
        <begin position="300"/>
        <end position="349"/>
    </location>
</feature>
<dbReference type="EMBL" id="FYEZ01000001">
    <property type="protein sequence ID" value="SNC65292.1"/>
    <property type="molecule type" value="Genomic_DNA"/>
</dbReference>
<feature type="compositionally biased region" description="Basic and acidic residues" evidence="1">
    <location>
        <begin position="548"/>
        <end position="562"/>
    </location>
</feature>
<protein>
    <recommendedName>
        <fullName evidence="4">Protein kinase domain-containing protein</fullName>
    </recommendedName>
</protein>
<accession>A0A212TH01</accession>
<dbReference type="CDD" id="cd13973">
    <property type="entry name" value="PK_MviN-like"/>
    <property type="match status" value="1"/>
</dbReference>
<dbReference type="InterPro" id="IPR011009">
    <property type="entry name" value="Kinase-like_dom_sf"/>
</dbReference>
<keyword evidence="3" id="KW-1185">Reference proteome</keyword>
<proteinExistence type="predicted"/>
<dbReference type="Gene3D" id="1.10.510.10">
    <property type="entry name" value="Transferase(Phosphotransferase) domain 1"/>
    <property type="match status" value="1"/>
</dbReference>
<reference evidence="2 3" key="1">
    <citation type="submission" date="2017-06" db="EMBL/GenBank/DDBJ databases">
        <authorList>
            <person name="Kim H.J."/>
            <person name="Triplett B.A."/>
        </authorList>
    </citation>
    <scope>NUCLEOTIDE SEQUENCE [LARGE SCALE GENOMIC DNA]</scope>
    <source>
        <strain evidence="2 3">DSM 22179</strain>
    </source>
</reference>
<feature type="compositionally biased region" description="Basic and acidic residues" evidence="1">
    <location>
        <begin position="449"/>
        <end position="458"/>
    </location>
</feature>
<evidence type="ECO:0000313" key="2">
    <source>
        <dbReference type="EMBL" id="SNC65292.1"/>
    </source>
</evidence>
<evidence type="ECO:0000313" key="3">
    <source>
        <dbReference type="Proteomes" id="UP000198122"/>
    </source>
</evidence>
<feature type="region of interest" description="Disordered" evidence="1">
    <location>
        <begin position="371"/>
        <end position="605"/>
    </location>
</feature>
<name>A0A212TH01_9MICO</name>
<feature type="compositionally biased region" description="Low complexity" evidence="1">
    <location>
        <begin position="532"/>
        <end position="542"/>
    </location>
</feature>
<dbReference type="SUPFAM" id="SSF49785">
    <property type="entry name" value="Galactose-binding domain-like"/>
    <property type="match status" value="1"/>
</dbReference>
<feature type="compositionally biased region" description="Gly residues" evidence="1">
    <location>
        <begin position="316"/>
        <end position="330"/>
    </location>
</feature>
<feature type="compositionally biased region" description="Polar residues" evidence="1">
    <location>
        <begin position="567"/>
        <end position="582"/>
    </location>
</feature>
<gene>
    <name evidence="2" type="ORF">SAMN05445756_1293</name>
</gene>
<feature type="compositionally biased region" description="Low complexity" evidence="1">
    <location>
        <begin position="466"/>
        <end position="481"/>
    </location>
</feature>
<dbReference type="OrthoDB" id="9786339at2"/>
<dbReference type="SUPFAM" id="SSF56112">
    <property type="entry name" value="Protein kinase-like (PK-like)"/>
    <property type="match status" value="1"/>
</dbReference>
<dbReference type="Gene3D" id="3.30.200.20">
    <property type="entry name" value="Phosphorylase Kinase, domain 1"/>
    <property type="match status" value="1"/>
</dbReference>
<dbReference type="InterPro" id="IPR008979">
    <property type="entry name" value="Galactose-bd-like_sf"/>
</dbReference>
<feature type="compositionally biased region" description="Low complexity" evidence="1">
    <location>
        <begin position="300"/>
        <end position="315"/>
    </location>
</feature>
<dbReference type="AlphaFoldDB" id="A0A212TH01"/>
<dbReference type="Proteomes" id="UP000198122">
    <property type="component" value="Unassembled WGS sequence"/>
</dbReference>
<feature type="compositionally biased region" description="Gly residues" evidence="1">
    <location>
        <begin position="520"/>
        <end position="531"/>
    </location>
</feature>
<dbReference type="Gene3D" id="2.60.120.260">
    <property type="entry name" value="Galactose-binding domain-like"/>
    <property type="match status" value="1"/>
</dbReference>
<organism evidence="2 3">
    <name type="scientific">Kytococcus aerolatus</name>
    <dbReference type="NCBI Taxonomy" id="592308"/>
    <lineage>
        <taxon>Bacteria</taxon>
        <taxon>Bacillati</taxon>
        <taxon>Actinomycetota</taxon>
        <taxon>Actinomycetes</taxon>
        <taxon>Micrococcales</taxon>
        <taxon>Kytococcaceae</taxon>
        <taxon>Kytococcus</taxon>
    </lineage>
</organism>
<evidence type="ECO:0000256" key="1">
    <source>
        <dbReference type="SAM" id="MobiDB-lite"/>
    </source>
</evidence>
<evidence type="ECO:0008006" key="4">
    <source>
        <dbReference type="Google" id="ProtNLM"/>
    </source>
</evidence>
<feature type="compositionally biased region" description="Low complexity" evidence="1">
    <location>
        <begin position="385"/>
        <end position="399"/>
    </location>
</feature>
<sequence length="739" mass="76643">MDELREGRRIRDRYLLLRRSGLAGDAQRWIAVDETLRREVVLWVVPADHPHAQAVQDSARRAALVEDGRLPRVLDIGHESDRQFVVTQHDPRAHTLAELVAEGPLPPAEGRRLVGEAAATLEIARRHGVHHGALTPEHLLRDVDDGIVVTGLSVAAAVSGRKVPPGDEAALVDTRDLVALLHTAVTGGWPGSWPSAAPPAAREGQRLLPPREIAAHVPHDLDELCDRLVSDQPLELNGEPVRTPGDLARVLAPWNGQRVQGRGVLLRDEPATTRIRPVAGAAAGAVPLAAGSAATGAEEAAAEPAPAVEPPAGAAGAQGAGAGAAAGTGGRPVRVIRPEPGTEGSSRRRGLVGAGVAALLLLGGTALALQLSDGDDPDPEQAPVATSGTSDASSTTGTEGASGTGRDGETRSTGDDDTTTPGDEGEHSSSTAAERAAESTDGPAPEDPAQGRDDHRSSSEPQAGTDAWGEGDAAAPGPAGEQVPGQTPAGPRDPGEGPTTGSDDSGGDTAEDGGRDGAGDRGGGGGGGGGSTTAPRTDPTTTWNPSPGRHDGSGAQRPERSRGKPSRPSQDNRPSTRPSGGWSNPGRPGPDGSPHPVHGWPIAMIEPWDPGHDGDEHSDWIHRINNPSTDQPWKTHQYAQRPFGGFTEALGLRVDLGQVRTISAVDIGMPQGAWTYEVRADSHGDVHGATVIGGRRGGGDVTWEVDEPLRARYVYVWFTDTAPTTDGRWYAALKEITVR</sequence>